<gene>
    <name evidence="16" type="ORF">BXT84_12255</name>
</gene>
<dbReference type="InterPro" id="IPR036890">
    <property type="entry name" value="HATPase_C_sf"/>
</dbReference>
<evidence type="ECO:0000256" key="4">
    <source>
        <dbReference type="ARBA" id="ARBA00022553"/>
    </source>
</evidence>
<dbReference type="Pfam" id="PF00512">
    <property type="entry name" value="HisKA"/>
    <property type="match status" value="1"/>
</dbReference>
<dbReference type="Pfam" id="PF13185">
    <property type="entry name" value="GAF_2"/>
    <property type="match status" value="1"/>
</dbReference>
<dbReference type="EC" id="2.7.13.3" evidence="3"/>
<dbReference type="PANTHER" id="PTHR45569:SF1">
    <property type="entry name" value="SENSOR PROTEIN KDPD"/>
    <property type="match status" value="1"/>
</dbReference>
<dbReference type="InterPro" id="IPR004358">
    <property type="entry name" value="Sig_transdc_His_kin-like_C"/>
</dbReference>
<evidence type="ECO:0000256" key="1">
    <source>
        <dbReference type="ARBA" id="ARBA00000085"/>
    </source>
</evidence>
<dbReference type="InterPro" id="IPR038318">
    <property type="entry name" value="KdpD_sf"/>
</dbReference>
<evidence type="ECO:0000256" key="14">
    <source>
        <dbReference type="SAM" id="Phobius"/>
    </source>
</evidence>
<dbReference type="Gene3D" id="3.30.565.10">
    <property type="entry name" value="Histidine kinase-like ATPase, C-terminal domain"/>
    <property type="match status" value="1"/>
</dbReference>
<dbReference type="SMART" id="SM00387">
    <property type="entry name" value="HATPase_c"/>
    <property type="match status" value="1"/>
</dbReference>
<dbReference type="SUPFAM" id="SSF55781">
    <property type="entry name" value="GAF domain-like"/>
    <property type="match status" value="1"/>
</dbReference>
<protein>
    <recommendedName>
        <fullName evidence="3">histidine kinase</fullName>
        <ecNumber evidence="3">2.7.13.3</ecNumber>
    </recommendedName>
</protein>
<keyword evidence="6 14" id="KW-0812">Transmembrane</keyword>
<keyword evidence="10 14" id="KW-1133">Transmembrane helix</keyword>
<keyword evidence="5" id="KW-0808">Transferase</keyword>
<evidence type="ECO:0000256" key="12">
    <source>
        <dbReference type="ARBA" id="ARBA00023136"/>
    </source>
</evidence>
<dbReference type="InterPro" id="IPR003594">
    <property type="entry name" value="HATPase_dom"/>
</dbReference>
<feature type="region of interest" description="Disordered" evidence="13">
    <location>
        <begin position="498"/>
        <end position="520"/>
    </location>
</feature>
<evidence type="ECO:0000256" key="10">
    <source>
        <dbReference type="ARBA" id="ARBA00022989"/>
    </source>
</evidence>
<dbReference type="InterPro" id="IPR029016">
    <property type="entry name" value="GAF-like_dom_sf"/>
</dbReference>
<dbReference type="PROSITE" id="PS50109">
    <property type="entry name" value="HIS_KIN"/>
    <property type="match status" value="1"/>
</dbReference>
<evidence type="ECO:0000259" key="15">
    <source>
        <dbReference type="PROSITE" id="PS50109"/>
    </source>
</evidence>
<evidence type="ECO:0000256" key="2">
    <source>
        <dbReference type="ARBA" id="ARBA00004141"/>
    </source>
</evidence>
<proteinExistence type="predicted"/>
<dbReference type="SUPFAM" id="SSF55874">
    <property type="entry name" value="ATPase domain of HSP90 chaperone/DNA topoisomerase II/histidine kinase"/>
    <property type="match status" value="1"/>
</dbReference>
<evidence type="ECO:0000256" key="7">
    <source>
        <dbReference type="ARBA" id="ARBA00022741"/>
    </source>
</evidence>
<dbReference type="Pfam" id="PF13493">
    <property type="entry name" value="DUF4118"/>
    <property type="match status" value="1"/>
</dbReference>
<dbReference type="CDD" id="cd00075">
    <property type="entry name" value="HATPase"/>
    <property type="match status" value="1"/>
</dbReference>
<evidence type="ECO:0000256" key="3">
    <source>
        <dbReference type="ARBA" id="ARBA00012438"/>
    </source>
</evidence>
<dbReference type="EMBL" id="CP019454">
    <property type="protein sequence ID" value="AUW95576.1"/>
    <property type="molecule type" value="Genomic_DNA"/>
</dbReference>
<dbReference type="InterPro" id="IPR036097">
    <property type="entry name" value="HisK_dim/P_sf"/>
</dbReference>
<dbReference type="SUPFAM" id="SSF47384">
    <property type="entry name" value="Homodimeric domain of signal transducing histidine kinase"/>
    <property type="match status" value="1"/>
</dbReference>
<dbReference type="InterPro" id="IPR005467">
    <property type="entry name" value="His_kinase_dom"/>
</dbReference>
<evidence type="ECO:0000256" key="11">
    <source>
        <dbReference type="ARBA" id="ARBA00023012"/>
    </source>
</evidence>
<evidence type="ECO:0000256" key="5">
    <source>
        <dbReference type="ARBA" id="ARBA00022679"/>
    </source>
</evidence>
<reference evidence="16 17" key="1">
    <citation type="journal article" date="2019" name="Sci. Rep.">
        <title>Sulfobacillus thermotolerans: new insights into resistance and metabolic capacities of acidophilic chemolithotrophs.</title>
        <authorList>
            <person name="Panyushkina A.E."/>
            <person name="Babenko V.V."/>
            <person name="Nikitina A.S."/>
            <person name="Selezneva O.V."/>
            <person name="Tsaplina I.A."/>
            <person name="Letarova M.A."/>
            <person name="Kostryukova E.S."/>
            <person name="Letarov A.V."/>
        </authorList>
    </citation>
    <scope>NUCLEOTIDE SEQUENCE [LARGE SCALE GENOMIC DNA]</scope>
    <source>
        <strain evidence="16 17">Kr1</strain>
    </source>
</reference>
<evidence type="ECO:0000256" key="9">
    <source>
        <dbReference type="ARBA" id="ARBA00022840"/>
    </source>
</evidence>
<dbReference type="InterPro" id="IPR003018">
    <property type="entry name" value="GAF"/>
</dbReference>
<comment type="subcellular location">
    <subcellularLocation>
        <location evidence="2">Membrane</location>
        <topology evidence="2">Multi-pass membrane protein</topology>
    </subcellularLocation>
</comment>
<dbReference type="InterPro" id="IPR025201">
    <property type="entry name" value="KdpD_TM"/>
</dbReference>
<evidence type="ECO:0000313" key="17">
    <source>
        <dbReference type="Proteomes" id="UP000325292"/>
    </source>
</evidence>
<dbReference type="Gene3D" id="1.10.287.130">
    <property type="match status" value="1"/>
</dbReference>
<sequence length="520" mass="57536">MEWADLRTFHHTGSWRGYVMATGLVAMLTMGLWLGREALEPVNIGFLYLLPVLFSALRWGLWTALYTALLGVMAFDFFFVPPIFSYAVSDLRYIWAFAVFFVVGAVTATLTTSLQQQAEDARRRARVIASLYELSRRIAAGNNLQEVVAAVTHHVQETLGVAAWVVLPDGSGRFPGSLTAFLPPRESLNRGVLQWVYQHGEPVGFGQRHKPELLYLPLKTEDTIHGVMCLGEYGHGHQFTDDERQIIEAITGLAAVSVARVQYEEAARKADLMAESERLHAALLDSISHELKTPLTMIMGAVDHLVKERGGLPDDQRTLLMNVRSGVWRMNRVITNLLGMVRIESGMLRLNCQPCDASDLIGVVLRQLSEVLITHPVSVTIPDDVSPLWVDEILIEQALVNVLSNAAKYSADGSPIEIACQSTESAITIAVKDWGIGIVPGEEEKLFQKFYRSSSVQHISGTGLGLAICDGIVRAHGGRVVATRNQPTGTIMTIELPRVSEGEPLRERGRQDHERGRFDH</sequence>
<feature type="domain" description="Histidine kinase" evidence="15">
    <location>
        <begin position="286"/>
        <end position="500"/>
    </location>
</feature>
<dbReference type="Pfam" id="PF02518">
    <property type="entry name" value="HATPase_c"/>
    <property type="match status" value="1"/>
</dbReference>
<dbReference type="PRINTS" id="PR00344">
    <property type="entry name" value="BCTRLSENSOR"/>
</dbReference>
<dbReference type="SMART" id="SM00065">
    <property type="entry name" value="GAF"/>
    <property type="match status" value="1"/>
</dbReference>
<keyword evidence="11" id="KW-0902">Two-component regulatory system</keyword>
<keyword evidence="9" id="KW-0067">ATP-binding</keyword>
<feature type="transmembrane region" description="Helical" evidence="14">
    <location>
        <begin position="93"/>
        <end position="114"/>
    </location>
</feature>
<dbReference type="Proteomes" id="UP000325292">
    <property type="component" value="Chromosome"/>
</dbReference>
<dbReference type="SMART" id="SM00388">
    <property type="entry name" value="HisKA"/>
    <property type="match status" value="1"/>
</dbReference>
<evidence type="ECO:0000256" key="6">
    <source>
        <dbReference type="ARBA" id="ARBA00022692"/>
    </source>
</evidence>
<evidence type="ECO:0000256" key="8">
    <source>
        <dbReference type="ARBA" id="ARBA00022777"/>
    </source>
</evidence>
<evidence type="ECO:0000256" key="13">
    <source>
        <dbReference type="SAM" id="MobiDB-lite"/>
    </source>
</evidence>
<feature type="transmembrane region" description="Helical" evidence="14">
    <location>
        <begin position="46"/>
        <end position="73"/>
    </location>
</feature>
<dbReference type="PANTHER" id="PTHR45569">
    <property type="entry name" value="SENSOR PROTEIN KDPD"/>
    <property type="match status" value="1"/>
</dbReference>
<keyword evidence="12 14" id="KW-0472">Membrane</keyword>
<accession>A0ABN5H4E0</accession>
<dbReference type="InterPro" id="IPR052023">
    <property type="entry name" value="Histidine_kinase_KdpD"/>
</dbReference>
<keyword evidence="4" id="KW-0597">Phosphoprotein</keyword>
<feature type="transmembrane region" description="Helical" evidence="14">
    <location>
        <begin position="15"/>
        <end position="34"/>
    </location>
</feature>
<name>A0ABN5H4E0_9FIRM</name>
<dbReference type="InterPro" id="IPR003661">
    <property type="entry name" value="HisK_dim/P_dom"/>
</dbReference>
<organism evidence="16 17">
    <name type="scientific">Sulfobacillus thermotolerans</name>
    <dbReference type="NCBI Taxonomy" id="338644"/>
    <lineage>
        <taxon>Bacteria</taxon>
        <taxon>Bacillati</taxon>
        <taxon>Bacillota</taxon>
        <taxon>Clostridia</taxon>
        <taxon>Eubacteriales</taxon>
        <taxon>Clostridiales Family XVII. Incertae Sedis</taxon>
        <taxon>Sulfobacillus</taxon>
    </lineage>
</organism>
<keyword evidence="7" id="KW-0547">Nucleotide-binding</keyword>
<dbReference type="Gene3D" id="1.20.120.620">
    <property type="entry name" value="Backbone structure of the membrane domain of e. Coli histidine kinase receptor kdpd"/>
    <property type="match status" value="1"/>
</dbReference>
<keyword evidence="17" id="KW-1185">Reference proteome</keyword>
<dbReference type="Gene3D" id="3.30.450.40">
    <property type="match status" value="1"/>
</dbReference>
<comment type="catalytic activity">
    <reaction evidence="1">
        <text>ATP + protein L-histidine = ADP + protein N-phospho-L-histidine.</text>
        <dbReference type="EC" id="2.7.13.3"/>
    </reaction>
</comment>
<evidence type="ECO:0000313" key="16">
    <source>
        <dbReference type="EMBL" id="AUW95576.1"/>
    </source>
</evidence>
<keyword evidence="8" id="KW-0418">Kinase</keyword>
<dbReference type="CDD" id="cd00082">
    <property type="entry name" value="HisKA"/>
    <property type="match status" value="1"/>
</dbReference>